<dbReference type="GO" id="GO:0005975">
    <property type="term" value="P:carbohydrate metabolic process"/>
    <property type="evidence" value="ECO:0007669"/>
    <property type="project" value="InterPro"/>
</dbReference>
<dbReference type="RefSeq" id="WP_146534151.1">
    <property type="nucleotide sequence ID" value="NZ_SJPX01000002.1"/>
</dbReference>
<keyword evidence="3" id="KW-1185">Reference proteome</keyword>
<name>A0A5C6F2R9_9BACT</name>
<dbReference type="InterPro" id="IPR011330">
    <property type="entry name" value="Glyco_hydro/deAcase_b/a-brl"/>
</dbReference>
<dbReference type="SUPFAM" id="SSF88713">
    <property type="entry name" value="Glycoside hydrolase/deacetylase"/>
    <property type="match status" value="1"/>
</dbReference>
<dbReference type="PROSITE" id="PS51677">
    <property type="entry name" value="NODB"/>
    <property type="match status" value="1"/>
</dbReference>
<protein>
    <submittedName>
        <fullName evidence="2">Polysaccharide deacetylase</fullName>
    </submittedName>
</protein>
<evidence type="ECO:0000313" key="2">
    <source>
        <dbReference type="EMBL" id="TWU56093.1"/>
    </source>
</evidence>
<dbReference type="InterPro" id="IPR002509">
    <property type="entry name" value="NODB_dom"/>
</dbReference>
<organism evidence="2 3">
    <name type="scientific">Rubripirellula reticaptiva</name>
    <dbReference type="NCBI Taxonomy" id="2528013"/>
    <lineage>
        <taxon>Bacteria</taxon>
        <taxon>Pseudomonadati</taxon>
        <taxon>Planctomycetota</taxon>
        <taxon>Planctomycetia</taxon>
        <taxon>Pirellulales</taxon>
        <taxon>Pirellulaceae</taxon>
        <taxon>Rubripirellula</taxon>
    </lineage>
</organism>
<evidence type="ECO:0000259" key="1">
    <source>
        <dbReference type="PROSITE" id="PS51677"/>
    </source>
</evidence>
<dbReference type="EMBL" id="SJPX01000002">
    <property type="protein sequence ID" value="TWU56093.1"/>
    <property type="molecule type" value="Genomic_DNA"/>
</dbReference>
<dbReference type="Pfam" id="PF01522">
    <property type="entry name" value="Polysacc_deac_1"/>
    <property type="match status" value="1"/>
</dbReference>
<dbReference type="AlphaFoldDB" id="A0A5C6F2R9"/>
<dbReference type="CDD" id="cd10940">
    <property type="entry name" value="CE4_PuuE_HpPgdA_like_1"/>
    <property type="match status" value="1"/>
</dbReference>
<gene>
    <name evidence="2" type="ORF">Poly59_23970</name>
</gene>
<dbReference type="Gene3D" id="3.20.20.370">
    <property type="entry name" value="Glycoside hydrolase/deacetylase"/>
    <property type="match status" value="1"/>
</dbReference>
<accession>A0A5C6F2R9</accession>
<dbReference type="Proteomes" id="UP000317977">
    <property type="component" value="Unassembled WGS sequence"/>
</dbReference>
<dbReference type="GO" id="GO:0016810">
    <property type="term" value="F:hydrolase activity, acting on carbon-nitrogen (but not peptide) bonds"/>
    <property type="evidence" value="ECO:0007669"/>
    <property type="project" value="InterPro"/>
</dbReference>
<dbReference type="OrthoDB" id="9763050at2"/>
<feature type="domain" description="NodB homology" evidence="1">
    <location>
        <begin position="25"/>
        <end position="229"/>
    </location>
</feature>
<proteinExistence type="predicted"/>
<reference evidence="2 3" key="1">
    <citation type="submission" date="2019-02" db="EMBL/GenBank/DDBJ databases">
        <title>Deep-cultivation of Planctomycetes and their phenomic and genomic characterization uncovers novel biology.</title>
        <authorList>
            <person name="Wiegand S."/>
            <person name="Jogler M."/>
            <person name="Boedeker C."/>
            <person name="Pinto D."/>
            <person name="Vollmers J."/>
            <person name="Rivas-Marin E."/>
            <person name="Kohn T."/>
            <person name="Peeters S.H."/>
            <person name="Heuer A."/>
            <person name="Rast P."/>
            <person name="Oberbeckmann S."/>
            <person name="Bunk B."/>
            <person name="Jeske O."/>
            <person name="Meyerdierks A."/>
            <person name="Storesund J.E."/>
            <person name="Kallscheuer N."/>
            <person name="Luecker S."/>
            <person name="Lage O.M."/>
            <person name="Pohl T."/>
            <person name="Merkel B.J."/>
            <person name="Hornburger P."/>
            <person name="Mueller R.-W."/>
            <person name="Bruemmer F."/>
            <person name="Labrenz M."/>
            <person name="Spormann A.M."/>
            <person name="Op Den Camp H."/>
            <person name="Overmann J."/>
            <person name="Amann R."/>
            <person name="Jetten M.S.M."/>
            <person name="Mascher T."/>
            <person name="Medema M.H."/>
            <person name="Devos D.P."/>
            <person name="Kaster A.-K."/>
            <person name="Ovreas L."/>
            <person name="Rohde M."/>
            <person name="Galperin M.Y."/>
            <person name="Jogler C."/>
        </authorList>
    </citation>
    <scope>NUCLEOTIDE SEQUENCE [LARGE SCALE GENOMIC DNA]</scope>
    <source>
        <strain evidence="2 3">Poly59</strain>
    </source>
</reference>
<sequence length="343" mass="38205">MTRPLASLSLDLDNKWAYLRAAGRPDWAQRPGYLPLVVDRMVDVLGELDLPLTVFVVGRDLAGVCDDDDASEGTNEADAIKGFSALRAWEPANHSLNHLPWMHTMDAAEIAAEIETTHRRIVAATGRVPMGFRGPGFSCPDEVLRVLANNHYVYDASIFPTSIAPIARMVFLIKSDLKGEQREKAKKLYGGFSSLLQPNRPFQRTVDESQLWEMPVTVMPITRTPIHFSYFTYLASFSTLAAKSYLRLAIRMCKLTRTPPSLLLHPPDFMGQEDDSDMAYFPAMNMSRKDKLAIVRWGLKLYADSFDVRLMIDQLKATDPNVGTAIASAEDQTIPSPKIASAV</sequence>
<evidence type="ECO:0000313" key="3">
    <source>
        <dbReference type="Proteomes" id="UP000317977"/>
    </source>
</evidence>
<comment type="caution">
    <text evidence="2">The sequence shown here is derived from an EMBL/GenBank/DDBJ whole genome shotgun (WGS) entry which is preliminary data.</text>
</comment>